<dbReference type="GO" id="GO:0003684">
    <property type="term" value="F:damaged DNA binding"/>
    <property type="evidence" value="ECO:0007669"/>
    <property type="project" value="TreeGrafter"/>
</dbReference>
<dbReference type="GO" id="GO:0010792">
    <property type="term" value="P:DNA double-strand break processing involved in repair via single-strand annealing"/>
    <property type="evidence" value="ECO:0007669"/>
    <property type="project" value="TreeGrafter"/>
</dbReference>
<evidence type="ECO:0000259" key="6">
    <source>
        <dbReference type="Pfam" id="PF08573"/>
    </source>
</evidence>
<reference evidence="7" key="1">
    <citation type="submission" date="2020-07" db="EMBL/GenBank/DDBJ databases">
        <authorList>
            <person name="Lin J."/>
        </authorList>
    </citation>
    <scope>NUCLEOTIDE SEQUENCE</scope>
</reference>
<protein>
    <recommendedName>
        <fullName evidence="6">DNA endonuclease activator Ctp1 C-terminal domain-containing protein</fullName>
    </recommendedName>
</protein>
<sequence>MATKLLSSSKFNCSSDVSDDFKYICGLSTILVATIQEVKDRVSQIEFIFCSQLFPNFQSKSKLLQTTLADAKRAADEEWRKKEAGLLNQIEELLIEKKHFKEQIQQLNNSLEENKIKLVSNEHLANKIETEKKQLLEKLECLMGNEEIVKELKKQLEEKSNEVAQGKELLQRLLKQIELKDQSMLAEQRKRRDLVEDFNTLKTNYKQLKSQYNFLLGKIGNTRVNMYCLERAGEARNMPRPHLNKRSLQDSDESDEQDIQPVSKQRELKIRALSHEKLEPDEDAGSAKVVTIDSRTNLSSSSIGLPPKHMHGKPKFEPLTGLKRADSCWRDTRSRQEPGALDPHDDFLDTPMEVLRNLNQRPQEAQALPVPPPQDMDFNNSDEETQDLNIAAVPKQPSISILGPANKSFKYVEPVRKKAERENLKGIECKQCRKFYDAVLPTGEGEDNSANTTGVRCEHHDGVSRHRYRYAPPMTPEGFWNIEQGYILFDFKELMDEYKLQRVSFYLLGFTSFVKLNTVHVLLSQCFCSYEDNCSKELLTALSSN</sequence>
<accession>A0A6V7PKC2</accession>
<feature type="compositionally biased region" description="Polar residues" evidence="5">
    <location>
        <begin position="293"/>
        <end position="303"/>
    </location>
</feature>
<feature type="region of interest" description="Disordered" evidence="5">
    <location>
        <begin position="238"/>
        <end position="319"/>
    </location>
</feature>
<feature type="coiled-coil region" evidence="4">
    <location>
        <begin position="90"/>
        <end position="211"/>
    </location>
</feature>
<feature type="domain" description="DNA endonuclease activator Ctp1 C-terminal" evidence="6">
    <location>
        <begin position="458"/>
        <end position="483"/>
    </location>
</feature>
<dbReference type="InterPro" id="IPR033316">
    <property type="entry name" value="RBBP8-like"/>
</dbReference>
<dbReference type="GO" id="GO:0005634">
    <property type="term" value="C:nucleus"/>
    <property type="evidence" value="ECO:0007669"/>
    <property type="project" value="UniProtKB-SubCell"/>
</dbReference>
<organism evidence="7">
    <name type="scientific">Ananas comosus var. bracteatus</name>
    <name type="common">red pineapple</name>
    <dbReference type="NCBI Taxonomy" id="296719"/>
    <lineage>
        <taxon>Eukaryota</taxon>
        <taxon>Viridiplantae</taxon>
        <taxon>Streptophyta</taxon>
        <taxon>Embryophyta</taxon>
        <taxon>Tracheophyta</taxon>
        <taxon>Spermatophyta</taxon>
        <taxon>Magnoliopsida</taxon>
        <taxon>Liliopsida</taxon>
        <taxon>Poales</taxon>
        <taxon>Bromeliaceae</taxon>
        <taxon>Bromelioideae</taxon>
        <taxon>Ananas</taxon>
    </lineage>
</organism>
<proteinExistence type="predicted"/>
<dbReference type="InterPro" id="IPR013882">
    <property type="entry name" value="Ctp1_C"/>
</dbReference>
<feature type="compositionally biased region" description="Basic and acidic residues" evidence="5">
    <location>
        <begin position="264"/>
        <end position="278"/>
    </location>
</feature>
<dbReference type="EMBL" id="LR862149">
    <property type="protein sequence ID" value="CAD1831267.1"/>
    <property type="molecule type" value="Genomic_DNA"/>
</dbReference>
<evidence type="ECO:0000256" key="1">
    <source>
        <dbReference type="ARBA" id="ARBA00004123"/>
    </source>
</evidence>
<keyword evidence="2" id="KW-0227">DNA damage</keyword>
<keyword evidence="4" id="KW-0175">Coiled coil</keyword>
<evidence type="ECO:0000313" key="7">
    <source>
        <dbReference type="EMBL" id="CAD1831267.1"/>
    </source>
</evidence>
<dbReference type="PANTHER" id="PTHR15107:SF0">
    <property type="entry name" value="DNA ENDONUCLEASE ACTIVATOR CTP1 C-TERMINAL DOMAIN-CONTAINING PROTEIN"/>
    <property type="match status" value="1"/>
</dbReference>
<evidence type="ECO:0000256" key="4">
    <source>
        <dbReference type="SAM" id="Coils"/>
    </source>
</evidence>
<dbReference type="AlphaFoldDB" id="A0A6V7PKC2"/>
<gene>
    <name evidence="7" type="ORF">CB5_LOCUS14478</name>
</gene>
<name>A0A6V7PKC2_ANACO</name>
<dbReference type="PANTHER" id="PTHR15107">
    <property type="entry name" value="RETINOBLASTOMA BINDING PROTEIN 8"/>
    <property type="match status" value="1"/>
</dbReference>
<evidence type="ECO:0000256" key="3">
    <source>
        <dbReference type="ARBA" id="ARBA00023242"/>
    </source>
</evidence>
<keyword evidence="3" id="KW-0539">Nucleus</keyword>
<evidence type="ECO:0000256" key="5">
    <source>
        <dbReference type="SAM" id="MobiDB-lite"/>
    </source>
</evidence>
<evidence type="ECO:0000256" key="2">
    <source>
        <dbReference type="ARBA" id="ARBA00022763"/>
    </source>
</evidence>
<comment type="subcellular location">
    <subcellularLocation>
        <location evidence="1">Nucleus</location>
    </subcellularLocation>
</comment>
<dbReference type="Pfam" id="PF08573">
    <property type="entry name" value="SAE2"/>
    <property type="match status" value="1"/>
</dbReference>